<protein>
    <submittedName>
        <fullName evidence="1">Isoprenylcysteine alpha-carbonyl methylesterase ICME</fullName>
    </submittedName>
</protein>
<evidence type="ECO:0000313" key="2">
    <source>
        <dbReference type="Proteomes" id="UP001642464"/>
    </source>
</evidence>
<sequence length="396" mass="44208">MEDPSTTRLRAGTSPVTCGLIMAPWAPLRCERSAFRTNWTRRTVSPMPAAKVWHHTPNEEALPNEVGLWPGGAVSSRHQRFSNFLADEAGSKKDWFKDPDRFSPWTWRKQHNYFLDRGAKFMVVYKTPTIVSTDLFDLEKFGCFQVRGYQGGSGLAYLAKAASSAMGTRQEKVKDWWIHPRIEFSAPVSRIGVRLQDMTSGELRWDAIYDLGKASWKKRDPLKEKTCPEDGWHLCEDEDPVGGEKPFFQPDWCPGPNDGISHKYLLTIKNLSQRDSPEQPLVGEMLFTQYGINQLDNTYSFEMHAPLSAEDQNKFNEIQGMRKAGPLSRATGRGGSPEGLAMEAGRGKVPDKADLLEQATGVQVPQGGSAADIAKGQMGDSAYSKILDNSDFAKTL</sequence>
<organism evidence="1 2">
    <name type="scientific">Durusdinium trenchii</name>
    <dbReference type="NCBI Taxonomy" id="1381693"/>
    <lineage>
        <taxon>Eukaryota</taxon>
        <taxon>Sar</taxon>
        <taxon>Alveolata</taxon>
        <taxon>Dinophyceae</taxon>
        <taxon>Suessiales</taxon>
        <taxon>Symbiodiniaceae</taxon>
        <taxon>Durusdinium</taxon>
    </lineage>
</organism>
<comment type="caution">
    <text evidence="1">The sequence shown here is derived from an EMBL/GenBank/DDBJ whole genome shotgun (WGS) entry which is preliminary data.</text>
</comment>
<keyword evidence="2" id="KW-1185">Reference proteome</keyword>
<gene>
    <name evidence="1" type="ORF">SCF082_LOCUS8470</name>
</gene>
<reference evidence="1 2" key="1">
    <citation type="submission" date="2024-02" db="EMBL/GenBank/DDBJ databases">
        <authorList>
            <person name="Chen Y."/>
            <person name="Shah S."/>
            <person name="Dougan E. K."/>
            <person name="Thang M."/>
            <person name="Chan C."/>
        </authorList>
    </citation>
    <scope>NUCLEOTIDE SEQUENCE [LARGE SCALE GENOMIC DNA]</scope>
</reference>
<dbReference type="EMBL" id="CAXAMM010004847">
    <property type="protein sequence ID" value="CAK9005131.1"/>
    <property type="molecule type" value="Genomic_DNA"/>
</dbReference>
<dbReference type="Proteomes" id="UP001642464">
    <property type="component" value="Unassembled WGS sequence"/>
</dbReference>
<accession>A0ABP0IRC9</accession>
<proteinExistence type="predicted"/>
<evidence type="ECO:0000313" key="1">
    <source>
        <dbReference type="EMBL" id="CAK9005131.1"/>
    </source>
</evidence>
<name>A0ABP0IRC9_9DINO</name>